<keyword evidence="4" id="KW-1185">Reference proteome</keyword>
<protein>
    <recommendedName>
        <fullName evidence="5">Protein ZIP4 homolog</fullName>
    </recommendedName>
</protein>
<gene>
    <name evidence="3" type="ORF">PISMIDRAFT_16544</name>
</gene>
<dbReference type="InterPro" id="IPR013940">
    <property type="entry name" value="Spo22/ZIP4/TEX11"/>
</dbReference>
<reference evidence="3 4" key="1">
    <citation type="submission" date="2014-04" db="EMBL/GenBank/DDBJ databases">
        <authorList>
            <consortium name="DOE Joint Genome Institute"/>
            <person name="Kuo A."/>
            <person name="Kohler A."/>
            <person name="Costa M.D."/>
            <person name="Nagy L.G."/>
            <person name="Floudas D."/>
            <person name="Copeland A."/>
            <person name="Barry K.W."/>
            <person name="Cichocki N."/>
            <person name="Veneault-Fourrey C."/>
            <person name="LaButti K."/>
            <person name="Lindquist E.A."/>
            <person name="Lipzen A."/>
            <person name="Lundell T."/>
            <person name="Morin E."/>
            <person name="Murat C."/>
            <person name="Sun H."/>
            <person name="Tunlid A."/>
            <person name="Henrissat B."/>
            <person name="Grigoriev I.V."/>
            <person name="Hibbett D.S."/>
            <person name="Martin F."/>
            <person name="Nordberg H.P."/>
            <person name="Cantor M.N."/>
            <person name="Hua S.X."/>
        </authorList>
    </citation>
    <scope>NUCLEOTIDE SEQUENCE [LARGE SCALE GENOMIC DNA]</scope>
    <source>
        <strain evidence="3 4">441</strain>
    </source>
</reference>
<organism evidence="3 4">
    <name type="scientific">Pisolithus microcarpus 441</name>
    <dbReference type="NCBI Taxonomy" id="765257"/>
    <lineage>
        <taxon>Eukaryota</taxon>
        <taxon>Fungi</taxon>
        <taxon>Dikarya</taxon>
        <taxon>Basidiomycota</taxon>
        <taxon>Agaricomycotina</taxon>
        <taxon>Agaricomycetes</taxon>
        <taxon>Agaricomycetidae</taxon>
        <taxon>Boletales</taxon>
        <taxon>Sclerodermatineae</taxon>
        <taxon>Pisolithaceae</taxon>
        <taxon>Pisolithus</taxon>
    </lineage>
</organism>
<evidence type="ECO:0000313" key="3">
    <source>
        <dbReference type="EMBL" id="KIK15413.1"/>
    </source>
</evidence>
<dbReference type="AlphaFoldDB" id="A0A0C9Z635"/>
<sequence>MRPLFSAEISIKIKPKLKDIPSSTSIDTASVVSDLHQIASLAKSFSGQRLKWGNDTHLADLLDQQGQSPVPFIGGDHPSGKWVNLWNASGLFRQDSDSRVIVAACFRLMEAGLESEPSIQGLFPSGGEVLVHVPHSRVCRLCSPVAYAAGSEQNRLSTLSIFHFVMGVELGNGEAAASVLTCAAKFEEALRNHSDPDRAHEHSKARVTTLYFSSRMEAVRLLSFYWVIGLIFIGVLALAPQAWREKNEGLAMFMADKITDNDKQLALLSTRDRELLATKLLDIGKSILRTCHQGGKLVAEGNRAPDALRWMQKAFQVIEPLECTSKSELAELKRAVLRSLARGYFLASSHDPENLTRAEVALEEIISTIDPSVDHTSSEYQQLRWMKLAVVKRRKAGDTELLHGKPCSPAERYRLWMNYPYEPLRTDFASALESIIDTMTFSDSDLSDILLELRSLSPQYDVVTFTIKRCLWRALDTSASVTCVEKLLISLLFHCSKGDDHGKAMKDLEESFQEVVKSDIELSKAAASACLTLIWQYGDRHYHGSRWLEAADWFICGTHAVFSGLGPSCTSKCLRKAALCYIQQKEFARAASAVKRCPVKGATTRYVVFLIAVHQGLEDEATRAVREMVEAADFDRRMLLLACRLAHDCDMKHLLLSVLMALSDTLNFRNDVENLTEAMILIRCIIRLTLKLLGQPGANMPPLVKTLLNYFKNAKALVETVACENVALVIRDLSWLWRTAYNCAIDGCSNWDNHGEEVSNAFDIARQLLELYVAKTLTEVEPSTYVYIANASFAATSGRVRERLSGADAVEPEILRGLSAEIKSCTGRIAGLLDKVPPADRSHLQSFSHFLRVFRVESASHLGEWQTILETIEEATRDDHQSLVTYEAIGDVLWENKNCPINGMMQRFHASETLEAILHTCLAHGQLSLDKFSRWLRSICSILLAKGSGADRSKAIQYFDQANAVLEEHGDLAENGNPLYPTDERLWLLSTAYNTGVECLHASLVDEARRWFECATVLCRFVPNGKARAEKISETYTDLLARYTRG</sequence>
<dbReference type="EMBL" id="KN833892">
    <property type="protein sequence ID" value="KIK15413.1"/>
    <property type="molecule type" value="Genomic_DNA"/>
</dbReference>
<reference evidence="4" key="2">
    <citation type="submission" date="2015-01" db="EMBL/GenBank/DDBJ databases">
        <title>Evolutionary Origins and Diversification of the Mycorrhizal Mutualists.</title>
        <authorList>
            <consortium name="DOE Joint Genome Institute"/>
            <consortium name="Mycorrhizal Genomics Consortium"/>
            <person name="Kohler A."/>
            <person name="Kuo A."/>
            <person name="Nagy L.G."/>
            <person name="Floudas D."/>
            <person name="Copeland A."/>
            <person name="Barry K.W."/>
            <person name="Cichocki N."/>
            <person name="Veneault-Fourrey C."/>
            <person name="LaButti K."/>
            <person name="Lindquist E.A."/>
            <person name="Lipzen A."/>
            <person name="Lundell T."/>
            <person name="Morin E."/>
            <person name="Murat C."/>
            <person name="Riley R."/>
            <person name="Ohm R."/>
            <person name="Sun H."/>
            <person name="Tunlid A."/>
            <person name="Henrissat B."/>
            <person name="Grigoriev I.V."/>
            <person name="Hibbett D.S."/>
            <person name="Martin F."/>
        </authorList>
    </citation>
    <scope>NUCLEOTIDE SEQUENCE [LARGE SCALE GENOMIC DNA]</scope>
    <source>
        <strain evidence="4">441</strain>
    </source>
</reference>
<evidence type="ECO:0008006" key="5">
    <source>
        <dbReference type="Google" id="ProtNLM"/>
    </source>
</evidence>
<dbReference type="GO" id="GO:0090173">
    <property type="term" value="P:regulation of synaptonemal complex assembly"/>
    <property type="evidence" value="ECO:0007669"/>
    <property type="project" value="InterPro"/>
</dbReference>
<dbReference type="GO" id="GO:0051321">
    <property type="term" value="P:meiotic cell cycle"/>
    <property type="evidence" value="ECO:0007669"/>
    <property type="project" value="UniProtKB-KW"/>
</dbReference>
<keyword evidence="2" id="KW-0812">Transmembrane</keyword>
<dbReference type="OrthoDB" id="65716at2759"/>
<keyword evidence="2" id="KW-1133">Transmembrane helix</keyword>
<feature type="transmembrane region" description="Helical" evidence="2">
    <location>
        <begin position="222"/>
        <end position="243"/>
    </location>
</feature>
<keyword evidence="1" id="KW-0469">Meiosis</keyword>
<dbReference type="HOGENOM" id="CLU_006898_0_0_1"/>
<dbReference type="PANTHER" id="PTHR40375:SF2">
    <property type="entry name" value="SPORULATION-SPECIFIC PROTEIN 22"/>
    <property type="match status" value="1"/>
</dbReference>
<accession>A0A0C9Z635</accession>
<evidence type="ECO:0000256" key="2">
    <source>
        <dbReference type="SAM" id="Phobius"/>
    </source>
</evidence>
<evidence type="ECO:0000256" key="1">
    <source>
        <dbReference type="ARBA" id="ARBA00023254"/>
    </source>
</evidence>
<evidence type="ECO:0000313" key="4">
    <source>
        <dbReference type="Proteomes" id="UP000054018"/>
    </source>
</evidence>
<dbReference type="Pfam" id="PF08631">
    <property type="entry name" value="SPO22"/>
    <property type="match status" value="1"/>
</dbReference>
<dbReference type="InterPro" id="IPR039057">
    <property type="entry name" value="Spo22/ZIP4"/>
</dbReference>
<dbReference type="STRING" id="765257.A0A0C9Z635"/>
<dbReference type="Proteomes" id="UP000054018">
    <property type="component" value="Unassembled WGS sequence"/>
</dbReference>
<name>A0A0C9Z635_9AGAM</name>
<keyword evidence="2" id="KW-0472">Membrane</keyword>
<proteinExistence type="predicted"/>
<dbReference type="PANTHER" id="PTHR40375">
    <property type="entry name" value="SPORULATION-SPECIFIC PROTEIN 22"/>
    <property type="match status" value="1"/>
</dbReference>